<evidence type="ECO:0000256" key="3">
    <source>
        <dbReference type="ARBA" id="ARBA00022491"/>
    </source>
</evidence>
<dbReference type="SUPFAM" id="SSF46785">
    <property type="entry name" value="Winged helix' DNA-binding domain"/>
    <property type="match status" value="2"/>
</dbReference>
<gene>
    <name evidence="12" type="ORF">NDN08_000187</name>
</gene>
<dbReference type="Pfam" id="PF02319">
    <property type="entry name" value="WHD_E2F_TDP"/>
    <property type="match status" value="2"/>
</dbReference>
<evidence type="ECO:0000256" key="5">
    <source>
        <dbReference type="ARBA" id="ARBA00023125"/>
    </source>
</evidence>
<feature type="compositionally biased region" description="Basic and acidic residues" evidence="10">
    <location>
        <begin position="536"/>
        <end position="548"/>
    </location>
</feature>
<dbReference type="InterPro" id="IPR003316">
    <property type="entry name" value="E2F_WHTH_DNA-bd_dom"/>
</dbReference>
<dbReference type="SMART" id="SM01372">
    <property type="entry name" value="E2F_TDP"/>
    <property type="match status" value="2"/>
</dbReference>
<feature type="region of interest" description="Disordered" evidence="10">
    <location>
        <begin position="1"/>
        <end position="27"/>
    </location>
</feature>
<feature type="compositionally biased region" description="Basic residues" evidence="10">
    <location>
        <begin position="276"/>
        <end position="286"/>
    </location>
</feature>
<comment type="caution">
    <text evidence="12">The sequence shown here is derived from an EMBL/GenBank/DDBJ whole genome shotgun (WGS) entry which is preliminary data.</text>
</comment>
<comment type="subcellular location">
    <subcellularLocation>
        <location evidence="1 9">Nucleus</location>
    </subcellularLocation>
</comment>
<feature type="domain" description="E2F/DP family winged-helix DNA-binding" evidence="11">
    <location>
        <begin position="162"/>
        <end position="244"/>
    </location>
</feature>
<feature type="region of interest" description="Disordered" evidence="10">
    <location>
        <begin position="251"/>
        <end position="337"/>
    </location>
</feature>
<keyword evidence="5 9" id="KW-0238">DNA-binding</keyword>
<dbReference type="GO" id="GO:0000978">
    <property type="term" value="F:RNA polymerase II cis-regulatory region sequence-specific DNA binding"/>
    <property type="evidence" value="ECO:0007669"/>
    <property type="project" value="InterPro"/>
</dbReference>
<dbReference type="Gene3D" id="1.10.10.10">
    <property type="entry name" value="Winged helix-like DNA-binding domain superfamily/Winged helix DNA-binding domain"/>
    <property type="match status" value="2"/>
</dbReference>
<feature type="compositionally biased region" description="Polar residues" evidence="10">
    <location>
        <begin position="1"/>
        <end position="10"/>
    </location>
</feature>
<dbReference type="AlphaFoldDB" id="A0AAV8UEJ2"/>
<feature type="compositionally biased region" description="Basic and acidic residues" evidence="10">
    <location>
        <begin position="375"/>
        <end position="397"/>
    </location>
</feature>
<feature type="compositionally biased region" description="Basic and acidic residues" evidence="10">
    <location>
        <begin position="587"/>
        <end position="602"/>
    </location>
</feature>
<evidence type="ECO:0000259" key="11">
    <source>
        <dbReference type="SMART" id="SM01372"/>
    </source>
</evidence>
<accession>A0AAV8UEJ2</accession>
<comment type="similarity">
    <text evidence="2 9">Belongs to the E2F/DP family.</text>
</comment>
<dbReference type="PANTHER" id="PTHR12081">
    <property type="entry name" value="TRANSCRIPTION FACTOR E2F"/>
    <property type="match status" value="1"/>
</dbReference>
<sequence length="602" mass="66255">MINSASQTALRSGDEERGSSSQRSLEPYNRKDKSLGLLCENFVNMYGNNGESEICLDAAASRLGVERRRIYDIVNVLESVGIVVRKAKNRYTWYGKSKLEPTLAALKKEALANQSSKKTFVDTNPNNESHPNGFREKKNRDSSAVDDSDSEEKKLSGRGESRKEKSLGILSLRFVQLFLTSNDCNVGLDEAAVQLLGKKNDSVDDSKLKTKVRRLYDIANILCSLRLIQKVQSKARKPTFRWLGPSMANLEQRGIAERPSTRFTMRKEADSVQTKPKPKPNKRRKKESAEYTVKAAEPTTGGSREEPQASKPVASNGSNVPANVQQSQPSPWGQWAMMNGMGDGVDASKSDAYRMQAMYYQNMHQMMVPGQLPTDADRKPVAEATDPDNKKPEDQKSEGPGAQPNGWAPGFNPGFDVEDYMKKAKSVGGNHYQRAQEWYVQMHQWMSMMSAYRMQGAGGGQGPDRHGSMPMMSGASQMFMNPSYDYGAVYEMYKAMGYPVQSAPSLGSVQQTGKNGMNVGASGRVNELGKQNSDSGKVDEGHNHDPASTERAVNYSRTSASERKPSPAVASARAGSELVKEGGPVSARDENEPRALRRSEAV</sequence>
<dbReference type="GO" id="GO:0000981">
    <property type="term" value="F:DNA-binding transcription factor activity, RNA polymerase II-specific"/>
    <property type="evidence" value="ECO:0007669"/>
    <property type="project" value="TreeGrafter"/>
</dbReference>
<keyword evidence="8" id="KW-0131">Cell cycle</keyword>
<reference evidence="12 13" key="1">
    <citation type="journal article" date="2023" name="Nat. Commun.">
        <title>Origin of minicircular mitochondrial genomes in red algae.</title>
        <authorList>
            <person name="Lee Y."/>
            <person name="Cho C.H."/>
            <person name="Lee Y.M."/>
            <person name="Park S.I."/>
            <person name="Yang J.H."/>
            <person name="West J.A."/>
            <person name="Bhattacharya D."/>
            <person name="Yoon H.S."/>
        </authorList>
    </citation>
    <scope>NUCLEOTIDE SEQUENCE [LARGE SCALE GENOMIC DNA]</scope>
    <source>
        <strain evidence="12 13">CCMP1338</strain>
        <tissue evidence="12">Whole cell</tissue>
    </source>
</reference>
<feature type="compositionally biased region" description="Basic and acidic residues" evidence="10">
    <location>
        <begin position="151"/>
        <end position="160"/>
    </location>
</feature>
<keyword evidence="3" id="KW-0678">Repressor</keyword>
<evidence type="ECO:0000313" key="13">
    <source>
        <dbReference type="Proteomes" id="UP001157974"/>
    </source>
</evidence>
<dbReference type="FunFam" id="1.10.10.10:FF:000073">
    <property type="entry name" value="E2F transcription factor 8"/>
    <property type="match status" value="1"/>
</dbReference>
<evidence type="ECO:0000256" key="9">
    <source>
        <dbReference type="RuleBase" id="RU003796"/>
    </source>
</evidence>
<feature type="region of interest" description="Disordered" evidence="10">
    <location>
        <begin position="370"/>
        <end position="413"/>
    </location>
</feature>
<keyword evidence="6 9" id="KW-0804">Transcription</keyword>
<feature type="region of interest" description="Disordered" evidence="10">
    <location>
        <begin position="506"/>
        <end position="602"/>
    </location>
</feature>
<dbReference type="InterPro" id="IPR015633">
    <property type="entry name" value="E2F"/>
</dbReference>
<evidence type="ECO:0000256" key="1">
    <source>
        <dbReference type="ARBA" id="ARBA00004123"/>
    </source>
</evidence>
<evidence type="ECO:0000256" key="7">
    <source>
        <dbReference type="ARBA" id="ARBA00023242"/>
    </source>
</evidence>
<dbReference type="InterPro" id="IPR036388">
    <property type="entry name" value="WH-like_DNA-bd_sf"/>
</dbReference>
<evidence type="ECO:0000256" key="4">
    <source>
        <dbReference type="ARBA" id="ARBA00023015"/>
    </source>
</evidence>
<evidence type="ECO:0000256" key="8">
    <source>
        <dbReference type="ARBA" id="ARBA00023306"/>
    </source>
</evidence>
<keyword evidence="7 9" id="KW-0539">Nucleus</keyword>
<dbReference type="Proteomes" id="UP001157974">
    <property type="component" value="Unassembled WGS sequence"/>
</dbReference>
<evidence type="ECO:0000256" key="2">
    <source>
        <dbReference type="ARBA" id="ARBA00010940"/>
    </source>
</evidence>
<name>A0AAV8UEJ2_9RHOD</name>
<feature type="compositionally biased region" description="Polar residues" evidence="10">
    <location>
        <begin position="115"/>
        <end position="130"/>
    </location>
</feature>
<proteinExistence type="inferred from homology"/>
<feature type="compositionally biased region" description="Basic and acidic residues" evidence="10">
    <location>
        <begin position="133"/>
        <end position="143"/>
    </location>
</feature>
<dbReference type="PANTHER" id="PTHR12081:SF7">
    <property type="entry name" value="TRANSCRIPTION FACTOR EFL-3"/>
    <property type="match status" value="1"/>
</dbReference>
<feature type="region of interest" description="Disordered" evidence="10">
    <location>
        <begin position="115"/>
        <end position="160"/>
    </location>
</feature>
<feature type="domain" description="E2F/DP family winged-helix DNA-binding" evidence="11">
    <location>
        <begin position="30"/>
        <end position="95"/>
    </location>
</feature>
<organism evidence="12 13">
    <name type="scientific">Rhodosorus marinus</name>
    <dbReference type="NCBI Taxonomy" id="101924"/>
    <lineage>
        <taxon>Eukaryota</taxon>
        <taxon>Rhodophyta</taxon>
        <taxon>Stylonematophyceae</taxon>
        <taxon>Stylonematales</taxon>
        <taxon>Stylonemataceae</taxon>
        <taxon>Rhodosorus</taxon>
    </lineage>
</organism>
<evidence type="ECO:0000256" key="10">
    <source>
        <dbReference type="SAM" id="MobiDB-lite"/>
    </source>
</evidence>
<evidence type="ECO:0000256" key="6">
    <source>
        <dbReference type="ARBA" id="ARBA00023163"/>
    </source>
</evidence>
<keyword evidence="4 9" id="KW-0805">Transcription regulation</keyword>
<dbReference type="FunFam" id="1.10.10.10:FF:000295">
    <property type="entry name" value="E2F transcription factor-like E2FE"/>
    <property type="match status" value="1"/>
</dbReference>
<feature type="compositionally biased region" description="Basic and acidic residues" evidence="10">
    <location>
        <begin position="254"/>
        <end position="270"/>
    </location>
</feature>
<protein>
    <recommendedName>
        <fullName evidence="11">E2F/DP family winged-helix DNA-binding domain-containing protein</fullName>
    </recommendedName>
</protein>
<dbReference type="EMBL" id="JAMWBK010000013">
    <property type="protein sequence ID" value="KAJ8900888.1"/>
    <property type="molecule type" value="Genomic_DNA"/>
</dbReference>
<feature type="compositionally biased region" description="Polar residues" evidence="10">
    <location>
        <begin position="506"/>
        <end position="515"/>
    </location>
</feature>
<dbReference type="GO" id="GO:0090575">
    <property type="term" value="C:RNA polymerase II transcription regulator complex"/>
    <property type="evidence" value="ECO:0007669"/>
    <property type="project" value="TreeGrafter"/>
</dbReference>
<keyword evidence="13" id="KW-1185">Reference proteome</keyword>
<evidence type="ECO:0000313" key="12">
    <source>
        <dbReference type="EMBL" id="KAJ8900888.1"/>
    </source>
</evidence>
<feature type="compositionally biased region" description="Polar residues" evidence="10">
    <location>
        <begin position="313"/>
        <end position="331"/>
    </location>
</feature>
<dbReference type="InterPro" id="IPR036390">
    <property type="entry name" value="WH_DNA-bd_sf"/>
</dbReference>